<dbReference type="GO" id="GO:0015938">
    <property type="term" value="P:coenzyme A catabolic process"/>
    <property type="evidence" value="ECO:0007669"/>
    <property type="project" value="TreeGrafter"/>
</dbReference>
<organism evidence="9 10">
    <name type="scientific">Cocos nucifera</name>
    <name type="common">Coconut palm</name>
    <dbReference type="NCBI Taxonomy" id="13894"/>
    <lineage>
        <taxon>Eukaryota</taxon>
        <taxon>Viridiplantae</taxon>
        <taxon>Streptophyta</taxon>
        <taxon>Embryophyta</taxon>
        <taxon>Tracheophyta</taxon>
        <taxon>Spermatophyta</taxon>
        <taxon>Magnoliopsida</taxon>
        <taxon>Liliopsida</taxon>
        <taxon>Arecaceae</taxon>
        <taxon>Arecoideae</taxon>
        <taxon>Cocoseae</taxon>
        <taxon>Attaleinae</taxon>
        <taxon>Cocos</taxon>
    </lineage>
</organism>
<feature type="region of interest" description="Disordered" evidence="7">
    <location>
        <begin position="1"/>
        <end position="20"/>
    </location>
</feature>
<dbReference type="CDD" id="cd03426">
    <property type="entry name" value="NUDIX_CoAse_Nudt7"/>
    <property type="match status" value="1"/>
</dbReference>
<sequence>MAAAMKAEANPVRDPMASGPRLDDVVHRLRVYVPPSFPDEVEEDEAGDSVGDGMDERGKVVPQRGLADSAAVVPRLERFRPKRAAVLVCLFEGELGDLRVILTKRSSKLSTHSGEVSLPGGKAEEGDADDRETALREAKEEIGLDPSLVTVVTVLEPFLSRHLLRVVPVIGILSDNQAFKPVANADEVEAIFDAPLEMFLKWPQDENRRSEEREWMGEKFLVHYFNFSTENKNFVIWGLTATMLIHAASIIYQQPPSFPEQKPRSCSWLLNLVPWEANHQSKMDGLNANHSLKYSSFYFNLFEMFQMHSLKDQLCGLFQCQ</sequence>
<dbReference type="SUPFAM" id="SSF55811">
    <property type="entry name" value="Nudix"/>
    <property type="match status" value="1"/>
</dbReference>
<keyword evidence="6" id="KW-0464">Manganese</keyword>
<reference evidence="9" key="2">
    <citation type="submission" date="2019-07" db="EMBL/GenBank/DDBJ databases">
        <authorList>
            <person name="Yang Y."/>
            <person name="Bocs S."/>
            <person name="Baudouin L."/>
        </authorList>
    </citation>
    <scope>NUCLEOTIDE SEQUENCE</scope>
    <source>
        <tissue evidence="9">Spear leaf of Hainan Tall coconut</tissue>
    </source>
</reference>
<dbReference type="FunFam" id="3.90.79.10:FF:000036">
    <property type="entry name" value="Nudix hydrolase 11"/>
    <property type="match status" value="1"/>
</dbReference>
<dbReference type="PANTHER" id="PTHR12992">
    <property type="entry name" value="NUDIX HYDROLASE"/>
    <property type="match status" value="1"/>
</dbReference>
<dbReference type="GO" id="GO:0006637">
    <property type="term" value="P:acyl-CoA metabolic process"/>
    <property type="evidence" value="ECO:0007669"/>
    <property type="project" value="UniProtKB-ARBA"/>
</dbReference>
<dbReference type="GO" id="GO:0010945">
    <property type="term" value="F:coenzyme A diphosphatase activity"/>
    <property type="evidence" value="ECO:0007669"/>
    <property type="project" value="InterPro"/>
</dbReference>
<accession>A0A8K0NC81</accession>
<dbReference type="InterPro" id="IPR000086">
    <property type="entry name" value="NUDIX_hydrolase_dom"/>
</dbReference>
<dbReference type="Gene3D" id="3.90.79.10">
    <property type="entry name" value="Nucleoside Triphosphate Pyrophosphohydrolase"/>
    <property type="match status" value="1"/>
</dbReference>
<keyword evidence="5" id="KW-0460">Magnesium</keyword>
<dbReference type="GO" id="GO:0005737">
    <property type="term" value="C:cytoplasm"/>
    <property type="evidence" value="ECO:0007669"/>
    <property type="project" value="UniProtKB-ARBA"/>
</dbReference>
<dbReference type="GO" id="GO:0008893">
    <property type="term" value="F:guanosine-3',5'-bis(diphosphate) 3'-diphosphatase activity"/>
    <property type="evidence" value="ECO:0007669"/>
    <property type="project" value="UniProtKB-ARBA"/>
</dbReference>
<evidence type="ECO:0000313" key="9">
    <source>
        <dbReference type="EMBL" id="KAG1367932.1"/>
    </source>
</evidence>
<dbReference type="GO" id="GO:0015937">
    <property type="term" value="P:coenzyme A biosynthetic process"/>
    <property type="evidence" value="ECO:0007669"/>
    <property type="project" value="UniProtKB-ARBA"/>
</dbReference>
<evidence type="ECO:0000256" key="3">
    <source>
        <dbReference type="ARBA" id="ARBA00022723"/>
    </source>
</evidence>
<dbReference type="Proteomes" id="UP000797356">
    <property type="component" value="Chromosome 14"/>
</dbReference>
<evidence type="ECO:0000256" key="7">
    <source>
        <dbReference type="SAM" id="MobiDB-lite"/>
    </source>
</evidence>
<evidence type="ECO:0000256" key="6">
    <source>
        <dbReference type="ARBA" id="ARBA00023211"/>
    </source>
</evidence>
<name>A0A8K0NC81_COCNU</name>
<evidence type="ECO:0000256" key="1">
    <source>
        <dbReference type="ARBA" id="ARBA00001936"/>
    </source>
</evidence>
<gene>
    <name evidence="9" type="ORF">COCNU_14G004000</name>
</gene>
<keyword evidence="3" id="KW-0479">Metal-binding</keyword>
<comment type="cofactor">
    <cofactor evidence="1">
        <name>Mn(2+)</name>
        <dbReference type="ChEBI" id="CHEBI:29035"/>
    </cofactor>
</comment>
<keyword evidence="10" id="KW-1185">Reference proteome</keyword>
<dbReference type="InterPro" id="IPR015797">
    <property type="entry name" value="NUDIX_hydrolase-like_dom_sf"/>
</dbReference>
<dbReference type="OrthoDB" id="206213at2759"/>
<evidence type="ECO:0000313" key="10">
    <source>
        <dbReference type="Proteomes" id="UP000797356"/>
    </source>
</evidence>
<evidence type="ECO:0000259" key="8">
    <source>
        <dbReference type="PROSITE" id="PS51462"/>
    </source>
</evidence>
<dbReference type="AlphaFoldDB" id="A0A8K0NC81"/>
<dbReference type="InterPro" id="IPR045121">
    <property type="entry name" value="CoAse"/>
</dbReference>
<reference evidence="9" key="1">
    <citation type="journal article" date="2017" name="Gigascience">
        <title>The genome draft of coconut (Cocos nucifera).</title>
        <authorList>
            <person name="Xiao Y."/>
            <person name="Xu P."/>
            <person name="Fan H."/>
            <person name="Baudouin L."/>
            <person name="Xia W."/>
            <person name="Bocs S."/>
            <person name="Xu J."/>
            <person name="Li Q."/>
            <person name="Guo A."/>
            <person name="Zhou L."/>
            <person name="Li J."/>
            <person name="Wu Y."/>
            <person name="Ma Z."/>
            <person name="Armero A."/>
            <person name="Issali A.E."/>
            <person name="Liu N."/>
            <person name="Peng M."/>
            <person name="Yang Y."/>
        </authorList>
    </citation>
    <scope>NUCLEOTIDE SEQUENCE</scope>
    <source>
        <tissue evidence="9">Spear leaf of Hainan Tall coconut</tissue>
    </source>
</reference>
<evidence type="ECO:0000256" key="2">
    <source>
        <dbReference type="ARBA" id="ARBA00001946"/>
    </source>
</evidence>
<evidence type="ECO:0000256" key="4">
    <source>
        <dbReference type="ARBA" id="ARBA00022801"/>
    </source>
</evidence>
<keyword evidence="4 9" id="KW-0378">Hydrolase</keyword>
<dbReference type="PANTHER" id="PTHR12992:SF24">
    <property type="entry name" value="PEROXISOMAL COENZYME A DIPHOSPHATASE NUDT7"/>
    <property type="match status" value="1"/>
</dbReference>
<feature type="domain" description="Nudix hydrolase" evidence="8">
    <location>
        <begin position="81"/>
        <end position="218"/>
    </location>
</feature>
<dbReference type="GO" id="GO:0046872">
    <property type="term" value="F:metal ion binding"/>
    <property type="evidence" value="ECO:0007669"/>
    <property type="project" value="UniProtKB-KW"/>
</dbReference>
<protein>
    <submittedName>
        <fullName evidence="9">Nudix hydrolase 15, mitochondrial</fullName>
    </submittedName>
</protein>
<dbReference type="Pfam" id="PF00293">
    <property type="entry name" value="NUDIX"/>
    <property type="match status" value="1"/>
</dbReference>
<comment type="cofactor">
    <cofactor evidence="2">
        <name>Mg(2+)</name>
        <dbReference type="ChEBI" id="CHEBI:18420"/>
    </cofactor>
</comment>
<proteinExistence type="predicted"/>
<dbReference type="EMBL" id="CM017885">
    <property type="protein sequence ID" value="KAG1367932.1"/>
    <property type="molecule type" value="Genomic_DNA"/>
</dbReference>
<comment type="caution">
    <text evidence="9">The sequence shown here is derived from an EMBL/GenBank/DDBJ whole genome shotgun (WGS) entry which is preliminary data.</text>
</comment>
<evidence type="ECO:0000256" key="5">
    <source>
        <dbReference type="ARBA" id="ARBA00022842"/>
    </source>
</evidence>
<dbReference type="PROSITE" id="PS51462">
    <property type="entry name" value="NUDIX"/>
    <property type="match status" value="1"/>
</dbReference>
<feature type="region of interest" description="Disordered" evidence="7">
    <location>
        <begin position="111"/>
        <end position="132"/>
    </location>
</feature>